<feature type="domain" description="Ubiquitin-like protease family profile" evidence="4">
    <location>
        <begin position="27"/>
        <end position="106"/>
    </location>
</feature>
<organism evidence="5 6">
    <name type="scientific">Gossypium stocksii</name>
    <dbReference type="NCBI Taxonomy" id="47602"/>
    <lineage>
        <taxon>Eukaryota</taxon>
        <taxon>Viridiplantae</taxon>
        <taxon>Streptophyta</taxon>
        <taxon>Embryophyta</taxon>
        <taxon>Tracheophyta</taxon>
        <taxon>Spermatophyta</taxon>
        <taxon>Magnoliopsida</taxon>
        <taxon>eudicotyledons</taxon>
        <taxon>Gunneridae</taxon>
        <taxon>Pentapetalae</taxon>
        <taxon>rosids</taxon>
        <taxon>malvids</taxon>
        <taxon>Malvales</taxon>
        <taxon>Malvaceae</taxon>
        <taxon>Malvoideae</taxon>
        <taxon>Gossypium</taxon>
    </lineage>
</organism>
<dbReference type="Proteomes" id="UP000828251">
    <property type="component" value="Unassembled WGS sequence"/>
</dbReference>
<evidence type="ECO:0000256" key="3">
    <source>
        <dbReference type="ARBA" id="ARBA00022801"/>
    </source>
</evidence>
<dbReference type="InterPro" id="IPR003653">
    <property type="entry name" value="Peptidase_C48_C"/>
</dbReference>
<dbReference type="OrthoDB" id="996198at2759"/>
<dbReference type="AlphaFoldDB" id="A0A9D3VTR1"/>
<evidence type="ECO:0000259" key="4">
    <source>
        <dbReference type="Pfam" id="PF02902"/>
    </source>
</evidence>
<keyword evidence="2" id="KW-0645">Protease</keyword>
<evidence type="ECO:0000313" key="5">
    <source>
        <dbReference type="EMBL" id="KAH1095954.1"/>
    </source>
</evidence>
<evidence type="ECO:0000313" key="6">
    <source>
        <dbReference type="Proteomes" id="UP000828251"/>
    </source>
</evidence>
<keyword evidence="6" id="KW-1185">Reference proteome</keyword>
<dbReference type="EMBL" id="JAIQCV010000005">
    <property type="protein sequence ID" value="KAH1095954.1"/>
    <property type="molecule type" value="Genomic_DNA"/>
</dbReference>
<dbReference type="GO" id="GO:0006508">
    <property type="term" value="P:proteolysis"/>
    <property type="evidence" value="ECO:0007669"/>
    <property type="project" value="UniProtKB-KW"/>
</dbReference>
<gene>
    <name evidence="5" type="ORF">J1N35_012875</name>
</gene>
<comment type="similarity">
    <text evidence="1">Belongs to the peptidase C48 family.</text>
</comment>
<dbReference type="GO" id="GO:0008234">
    <property type="term" value="F:cysteine-type peptidase activity"/>
    <property type="evidence" value="ECO:0007669"/>
    <property type="project" value="InterPro"/>
</dbReference>
<name>A0A9D3VTR1_9ROSI</name>
<dbReference type="Gene3D" id="3.40.395.10">
    <property type="entry name" value="Adenoviral Proteinase, Chain A"/>
    <property type="match status" value="1"/>
</dbReference>
<dbReference type="SUPFAM" id="SSF54001">
    <property type="entry name" value="Cysteine proteinases"/>
    <property type="match status" value="1"/>
</dbReference>
<evidence type="ECO:0000256" key="1">
    <source>
        <dbReference type="ARBA" id="ARBA00005234"/>
    </source>
</evidence>
<proteinExistence type="inferred from homology"/>
<accession>A0A9D3VTR1</accession>
<dbReference type="InterPro" id="IPR038765">
    <property type="entry name" value="Papain-like_cys_pep_sf"/>
</dbReference>
<comment type="caution">
    <text evidence="5">The sequence shown here is derived from an EMBL/GenBank/DDBJ whole genome shotgun (WGS) entry which is preliminary data.</text>
</comment>
<protein>
    <recommendedName>
        <fullName evidence="4">Ubiquitin-like protease family profile domain-containing protein</fullName>
    </recommendedName>
</protein>
<sequence length="123" mass="14468">MGNELAPLFMLPQDDETREEYYINDSIVNIFFELLEKRSDKFLNSYINHYSFNSHLATQLITGFKSEHEVLACFKVEKLRGVHKMFLPLCLSSHWVLLYVDIKEKKNFMVGSRPVFSNTILPF</sequence>
<dbReference type="Pfam" id="PF02902">
    <property type="entry name" value="Peptidase_C48"/>
    <property type="match status" value="1"/>
</dbReference>
<keyword evidence="3" id="KW-0378">Hydrolase</keyword>
<reference evidence="5 6" key="1">
    <citation type="journal article" date="2021" name="Plant Biotechnol. J.">
        <title>Multi-omics assisted identification of the key and species-specific regulatory components of drought-tolerant mechanisms in Gossypium stocksii.</title>
        <authorList>
            <person name="Yu D."/>
            <person name="Ke L."/>
            <person name="Zhang D."/>
            <person name="Wu Y."/>
            <person name="Sun Y."/>
            <person name="Mei J."/>
            <person name="Sun J."/>
            <person name="Sun Y."/>
        </authorList>
    </citation>
    <scope>NUCLEOTIDE SEQUENCE [LARGE SCALE GENOMIC DNA]</scope>
    <source>
        <strain evidence="6">cv. E1</strain>
        <tissue evidence="5">Leaf</tissue>
    </source>
</reference>
<evidence type="ECO:0000256" key="2">
    <source>
        <dbReference type="ARBA" id="ARBA00022670"/>
    </source>
</evidence>